<dbReference type="InterPro" id="IPR013783">
    <property type="entry name" value="Ig-like_fold"/>
</dbReference>
<evidence type="ECO:0000313" key="9">
    <source>
        <dbReference type="Ensembl" id="ENSSCAP00000017561.1"/>
    </source>
</evidence>
<name>A0A8C9UFT8_SERCA</name>
<keyword evidence="4" id="KW-0391">Immunity</keyword>
<dbReference type="GO" id="GO:0005886">
    <property type="term" value="C:plasma membrane"/>
    <property type="evidence" value="ECO:0007669"/>
    <property type="project" value="UniProtKB-SubCell"/>
</dbReference>
<evidence type="ECO:0000256" key="5">
    <source>
        <dbReference type="ARBA" id="ARBA00023136"/>
    </source>
</evidence>
<dbReference type="SMART" id="SM00406">
    <property type="entry name" value="IGv"/>
    <property type="match status" value="1"/>
</dbReference>
<keyword evidence="6" id="KW-1015">Disulfide bond</keyword>
<keyword evidence="7" id="KW-0325">Glycoprotein</keyword>
<dbReference type="GO" id="GO:0002376">
    <property type="term" value="P:immune system process"/>
    <property type="evidence" value="ECO:0007669"/>
    <property type="project" value="UniProtKB-KW"/>
</dbReference>
<dbReference type="AlphaFoldDB" id="A0A8C9UFT8"/>
<dbReference type="PANTHER" id="PTHR19433">
    <property type="entry name" value="T-CELL RECEPTOR ALPHA CHAIN V REGION-RELATED"/>
    <property type="match status" value="1"/>
</dbReference>
<evidence type="ECO:0000256" key="4">
    <source>
        <dbReference type="ARBA" id="ARBA00022859"/>
    </source>
</evidence>
<protein>
    <recommendedName>
        <fullName evidence="8">Immunoglobulin V-set domain-containing protein</fullName>
    </recommendedName>
</protein>
<dbReference type="InterPro" id="IPR013106">
    <property type="entry name" value="Ig_V-set"/>
</dbReference>
<evidence type="ECO:0000313" key="10">
    <source>
        <dbReference type="Proteomes" id="UP000694409"/>
    </source>
</evidence>
<dbReference type="Gene3D" id="2.60.40.10">
    <property type="entry name" value="Immunoglobulins"/>
    <property type="match status" value="1"/>
</dbReference>
<keyword evidence="10" id="KW-1185">Reference proteome</keyword>
<dbReference type="Pfam" id="PF07686">
    <property type="entry name" value="V-set"/>
    <property type="match status" value="1"/>
</dbReference>
<keyword evidence="5" id="KW-0472">Membrane</keyword>
<reference evidence="9" key="2">
    <citation type="submission" date="2025-09" db="UniProtKB">
        <authorList>
            <consortium name="Ensembl"/>
        </authorList>
    </citation>
    <scope>IDENTIFICATION</scope>
</reference>
<comment type="subcellular location">
    <subcellularLocation>
        <location evidence="1">Cell membrane</location>
    </subcellularLocation>
</comment>
<sequence length="146" mass="15936">MAGSAHTHTDTRTGLSRPVHSCSPLSCITLVLWTQRKAEALCPRPVSVLAVARAQVQQEPSLVATEGTGINITCSHPQIQSTDFIYWYRQLTEKGPEFFVSIHKDSKDGRFSMVVYKNKTAPLEIAGVSLQDTAIYYSAGASSPKP</sequence>
<dbReference type="GO" id="GO:0009617">
    <property type="term" value="P:response to bacterium"/>
    <property type="evidence" value="ECO:0007669"/>
    <property type="project" value="TreeGrafter"/>
</dbReference>
<reference evidence="9" key="1">
    <citation type="submission" date="2025-08" db="UniProtKB">
        <authorList>
            <consortium name="Ensembl"/>
        </authorList>
    </citation>
    <scope>IDENTIFICATION</scope>
</reference>
<dbReference type="PANTHER" id="PTHR19433:SF111">
    <property type="entry name" value="T CELL RECEPTOR ALPHA VARIABLE 4"/>
    <property type="match status" value="1"/>
</dbReference>
<dbReference type="InterPro" id="IPR036179">
    <property type="entry name" value="Ig-like_dom_sf"/>
</dbReference>
<organism evidence="9 10">
    <name type="scientific">Serinus canaria</name>
    <name type="common">Island canary</name>
    <name type="synonym">Fringilla canaria</name>
    <dbReference type="NCBI Taxonomy" id="9135"/>
    <lineage>
        <taxon>Eukaryota</taxon>
        <taxon>Metazoa</taxon>
        <taxon>Chordata</taxon>
        <taxon>Craniata</taxon>
        <taxon>Vertebrata</taxon>
        <taxon>Euteleostomi</taxon>
        <taxon>Archelosauria</taxon>
        <taxon>Archosauria</taxon>
        <taxon>Dinosauria</taxon>
        <taxon>Saurischia</taxon>
        <taxon>Theropoda</taxon>
        <taxon>Coelurosauria</taxon>
        <taxon>Aves</taxon>
        <taxon>Neognathae</taxon>
        <taxon>Neoaves</taxon>
        <taxon>Telluraves</taxon>
        <taxon>Australaves</taxon>
        <taxon>Passeriformes</taxon>
        <taxon>Passeroidea</taxon>
        <taxon>Fringillidae</taxon>
        <taxon>Carduelinae</taxon>
        <taxon>Serinus</taxon>
    </lineage>
</organism>
<evidence type="ECO:0000256" key="2">
    <source>
        <dbReference type="ARBA" id="ARBA00022475"/>
    </source>
</evidence>
<dbReference type="InterPro" id="IPR052051">
    <property type="entry name" value="TCR_complex_component"/>
</dbReference>
<accession>A0A8C9UFT8</accession>
<feature type="domain" description="Immunoglobulin V-set" evidence="8">
    <location>
        <begin position="69"/>
        <end position="140"/>
    </location>
</feature>
<keyword evidence="2" id="KW-1003">Cell membrane</keyword>
<dbReference type="CDD" id="cd00099">
    <property type="entry name" value="IgV"/>
    <property type="match status" value="1"/>
</dbReference>
<evidence type="ECO:0000256" key="7">
    <source>
        <dbReference type="ARBA" id="ARBA00023180"/>
    </source>
</evidence>
<evidence type="ECO:0000256" key="6">
    <source>
        <dbReference type="ARBA" id="ARBA00023157"/>
    </source>
</evidence>
<evidence type="ECO:0000256" key="1">
    <source>
        <dbReference type="ARBA" id="ARBA00004236"/>
    </source>
</evidence>
<keyword evidence="3" id="KW-0732">Signal</keyword>
<dbReference type="Ensembl" id="ENSSCAT00000019664.1">
    <property type="protein sequence ID" value="ENSSCAP00000017561.1"/>
    <property type="gene ID" value="ENSSCAG00000012743.1"/>
</dbReference>
<dbReference type="Proteomes" id="UP000694409">
    <property type="component" value="Unassembled WGS sequence"/>
</dbReference>
<evidence type="ECO:0000259" key="8">
    <source>
        <dbReference type="SMART" id="SM00406"/>
    </source>
</evidence>
<dbReference type="SUPFAM" id="SSF48726">
    <property type="entry name" value="Immunoglobulin"/>
    <property type="match status" value="1"/>
</dbReference>
<dbReference type="OMA" id="CITLVLW"/>
<dbReference type="GeneTree" id="ENSGT00960000189394"/>
<evidence type="ECO:0000256" key="3">
    <source>
        <dbReference type="ARBA" id="ARBA00022729"/>
    </source>
</evidence>
<proteinExistence type="predicted"/>